<sequence>MSSTGLPRCLPKSLTHPTGIYFLPPAQRVTLAELEAADKQWRALREAAYMRSWAEDATLVGSARYIAAGGVAGEGLGRRTSSVMSGGQQQSNGGRRGTARRRRKALLRFLKSW</sequence>
<evidence type="ECO:0000313" key="2">
    <source>
        <dbReference type="EMBL" id="PWN26732.1"/>
    </source>
</evidence>
<reference evidence="2 3" key="1">
    <citation type="journal article" date="2018" name="Mol. Biol. Evol.">
        <title>Broad Genomic Sampling Reveals a Smut Pathogenic Ancestry of the Fungal Clade Ustilaginomycotina.</title>
        <authorList>
            <person name="Kijpornyongpan T."/>
            <person name="Mondo S.J."/>
            <person name="Barry K."/>
            <person name="Sandor L."/>
            <person name="Lee J."/>
            <person name="Lipzen A."/>
            <person name="Pangilinan J."/>
            <person name="LaButti K."/>
            <person name="Hainaut M."/>
            <person name="Henrissat B."/>
            <person name="Grigoriev I.V."/>
            <person name="Spatafora J.W."/>
            <person name="Aime M.C."/>
        </authorList>
    </citation>
    <scope>NUCLEOTIDE SEQUENCE [LARGE SCALE GENOMIC DNA]</scope>
    <source>
        <strain evidence="2 3">MCA 5214</strain>
    </source>
</reference>
<accession>A0A316UN48</accession>
<dbReference type="EMBL" id="KZ819670">
    <property type="protein sequence ID" value="PWN26732.1"/>
    <property type="molecule type" value="Genomic_DNA"/>
</dbReference>
<dbReference type="Proteomes" id="UP000245884">
    <property type="component" value="Unassembled WGS sequence"/>
</dbReference>
<feature type="region of interest" description="Disordered" evidence="1">
    <location>
        <begin position="78"/>
        <end position="101"/>
    </location>
</feature>
<dbReference type="GeneID" id="37030148"/>
<evidence type="ECO:0000256" key="1">
    <source>
        <dbReference type="SAM" id="MobiDB-lite"/>
    </source>
</evidence>
<dbReference type="AlphaFoldDB" id="A0A316UN48"/>
<keyword evidence="3" id="KW-1185">Reference proteome</keyword>
<protein>
    <submittedName>
        <fullName evidence="2">Uncharacterized protein</fullName>
    </submittedName>
</protein>
<organism evidence="2 3">
    <name type="scientific">Jaminaea rosea</name>
    <dbReference type="NCBI Taxonomy" id="1569628"/>
    <lineage>
        <taxon>Eukaryota</taxon>
        <taxon>Fungi</taxon>
        <taxon>Dikarya</taxon>
        <taxon>Basidiomycota</taxon>
        <taxon>Ustilaginomycotina</taxon>
        <taxon>Exobasidiomycetes</taxon>
        <taxon>Microstromatales</taxon>
        <taxon>Microstromatales incertae sedis</taxon>
        <taxon>Jaminaea</taxon>
    </lineage>
</organism>
<evidence type="ECO:0000313" key="3">
    <source>
        <dbReference type="Proteomes" id="UP000245884"/>
    </source>
</evidence>
<name>A0A316UN48_9BASI</name>
<gene>
    <name evidence="2" type="ORF">BDZ90DRAFT_260992</name>
</gene>
<dbReference type="OrthoDB" id="3354362at2759"/>
<dbReference type="RefSeq" id="XP_025361344.1">
    <property type="nucleotide sequence ID" value="XM_025508325.1"/>
</dbReference>
<proteinExistence type="predicted"/>